<gene>
    <name evidence="1" type="ORF">H8S17_01780</name>
</gene>
<dbReference type="RefSeq" id="WP_186865968.1">
    <property type="nucleotide sequence ID" value="NZ_JACOPH010000001.1"/>
</dbReference>
<proteinExistence type="predicted"/>
<protein>
    <submittedName>
        <fullName evidence="1">Uncharacterized protein</fullName>
    </submittedName>
</protein>
<keyword evidence="2" id="KW-1185">Reference proteome</keyword>
<accession>A0A923LLB3</accession>
<organism evidence="1 2">
    <name type="scientific">Roseburia zhanii</name>
    <dbReference type="NCBI Taxonomy" id="2763064"/>
    <lineage>
        <taxon>Bacteria</taxon>
        <taxon>Bacillati</taxon>
        <taxon>Bacillota</taxon>
        <taxon>Clostridia</taxon>
        <taxon>Lachnospirales</taxon>
        <taxon>Lachnospiraceae</taxon>
        <taxon>Roseburia</taxon>
    </lineage>
</organism>
<comment type="caution">
    <text evidence="1">The sequence shown here is derived from an EMBL/GenBank/DDBJ whole genome shotgun (WGS) entry which is preliminary data.</text>
</comment>
<dbReference type="EMBL" id="JACOPH010000001">
    <property type="protein sequence ID" value="MBC5712949.1"/>
    <property type="molecule type" value="Genomic_DNA"/>
</dbReference>
<name>A0A923LLB3_9FIRM</name>
<sequence length="350" mass="40736">MEYLQLSFLPTVEGDENNGKIEDNKQKNLKEKNQFISERLKNEFDIMALPFLGCNFDSIYPKLAEIIPREQIVFDSFGQNILIMSEIVCAGICHQMNWDYLRSAIYNKLQEDYNWILPHRLVHIEENEVAELFRSYNKPERVRAKERTRILREIGEWAQAFSDISSIFLDSSGNLLSQINVRKNLLLCNVFAMDIEEKKMQLLLQKMSSYKTFEGLVGYCQPAIDYHLIRTYLRRGLLFAKTEYAKEYIVNQTAERKESTIAAVRHLCAELMLDICAYSGLNVNCINQIDWHIGRSICLQEKPDCNLEEKESQWLRPYFTACPFCDTCAAKCGNSDLLEMKEPVYKGSSY</sequence>
<evidence type="ECO:0000313" key="2">
    <source>
        <dbReference type="Proteomes" id="UP000606720"/>
    </source>
</evidence>
<dbReference type="AlphaFoldDB" id="A0A923LLB3"/>
<evidence type="ECO:0000313" key="1">
    <source>
        <dbReference type="EMBL" id="MBC5712949.1"/>
    </source>
</evidence>
<reference evidence="1" key="1">
    <citation type="submission" date="2020-08" db="EMBL/GenBank/DDBJ databases">
        <title>Genome public.</title>
        <authorList>
            <person name="Liu C."/>
            <person name="Sun Q."/>
        </authorList>
    </citation>
    <scope>NUCLEOTIDE SEQUENCE</scope>
    <source>
        <strain evidence="1">BX1005</strain>
    </source>
</reference>
<dbReference type="Proteomes" id="UP000606720">
    <property type="component" value="Unassembled WGS sequence"/>
</dbReference>